<dbReference type="Proteomes" id="UP001150238">
    <property type="component" value="Unassembled WGS sequence"/>
</dbReference>
<dbReference type="InterPro" id="IPR002347">
    <property type="entry name" value="SDR_fam"/>
</dbReference>
<dbReference type="Gene3D" id="3.40.50.720">
    <property type="entry name" value="NAD(P)-binding Rossmann-like Domain"/>
    <property type="match status" value="1"/>
</dbReference>
<proteinExistence type="inferred from homology"/>
<comment type="similarity">
    <text evidence="1">Belongs to the short-chain dehydrogenases/reductases (SDR) family.</text>
</comment>
<comment type="caution">
    <text evidence="4">The sequence shown here is derived from an EMBL/GenBank/DDBJ whole genome shotgun (WGS) entry which is preliminary data.</text>
</comment>
<evidence type="ECO:0000256" key="2">
    <source>
        <dbReference type="ARBA" id="ARBA00022857"/>
    </source>
</evidence>
<organism evidence="4 5">
    <name type="scientific">Lentinula lateritia</name>
    <dbReference type="NCBI Taxonomy" id="40482"/>
    <lineage>
        <taxon>Eukaryota</taxon>
        <taxon>Fungi</taxon>
        <taxon>Dikarya</taxon>
        <taxon>Basidiomycota</taxon>
        <taxon>Agaricomycotina</taxon>
        <taxon>Agaricomycetes</taxon>
        <taxon>Agaricomycetidae</taxon>
        <taxon>Agaricales</taxon>
        <taxon>Marasmiineae</taxon>
        <taxon>Omphalotaceae</taxon>
        <taxon>Lentinula</taxon>
    </lineage>
</organism>
<evidence type="ECO:0000256" key="1">
    <source>
        <dbReference type="ARBA" id="ARBA00006484"/>
    </source>
</evidence>
<dbReference type="AlphaFoldDB" id="A0A9W9DZ20"/>
<reference evidence="4" key="1">
    <citation type="submission" date="2022-08" db="EMBL/GenBank/DDBJ databases">
        <authorList>
            <consortium name="DOE Joint Genome Institute"/>
            <person name="Min B."/>
            <person name="Riley R."/>
            <person name="Sierra-Patev S."/>
            <person name="Naranjo-Ortiz M."/>
            <person name="Looney B."/>
            <person name="Konkel Z."/>
            <person name="Slot J.C."/>
            <person name="Sakamoto Y."/>
            <person name="Steenwyk J.L."/>
            <person name="Rokas A."/>
            <person name="Carro J."/>
            <person name="Camarero S."/>
            <person name="Ferreira P."/>
            <person name="Molpeceres G."/>
            <person name="Ruiz-Duenas F.J."/>
            <person name="Serrano A."/>
            <person name="Henrissat B."/>
            <person name="Drula E."/>
            <person name="Hughes K.W."/>
            <person name="Mata J.L."/>
            <person name="Ishikawa N.K."/>
            <person name="Vargas-Isla R."/>
            <person name="Ushijima S."/>
            <person name="Smith C.A."/>
            <person name="Ahrendt S."/>
            <person name="Andreopoulos W."/>
            <person name="He G."/>
            <person name="Labutti K."/>
            <person name="Lipzen A."/>
            <person name="Ng V."/>
            <person name="Sandor L."/>
            <person name="Barry K."/>
            <person name="Martinez A.T."/>
            <person name="Xiao Y."/>
            <person name="Gibbons J.G."/>
            <person name="Terashima K."/>
            <person name="Hibbett D.S."/>
            <person name="Grigoriev I.V."/>
        </authorList>
    </citation>
    <scope>NUCLEOTIDE SEQUENCE</scope>
    <source>
        <strain evidence="4">Sp2 HRB7682 ss15</strain>
    </source>
</reference>
<evidence type="ECO:0008006" key="6">
    <source>
        <dbReference type="Google" id="ProtNLM"/>
    </source>
</evidence>
<dbReference type="Pfam" id="PF00106">
    <property type="entry name" value="adh_short"/>
    <property type="match status" value="2"/>
</dbReference>
<dbReference type="PANTHER" id="PTHR24320:SF252">
    <property type="entry name" value="DEHYDROGENASE_REDUCTASE FAMILY PROTEIN, PUTATIVE (AFU_ORTHOLOGUE AFUA_3G08550)-RELATED"/>
    <property type="match status" value="1"/>
</dbReference>
<evidence type="ECO:0000313" key="4">
    <source>
        <dbReference type="EMBL" id="KAJ4492008.1"/>
    </source>
</evidence>
<dbReference type="InterPro" id="IPR036291">
    <property type="entry name" value="NAD(P)-bd_dom_sf"/>
</dbReference>
<dbReference type="GO" id="GO:0016491">
    <property type="term" value="F:oxidoreductase activity"/>
    <property type="evidence" value="ECO:0007669"/>
    <property type="project" value="UniProtKB-KW"/>
</dbReference>
<sequence length="335" mass="36748">MLFMQPSVPALPTSLDFHGKTVLVTGANSGLGRAACLHYLQHNVSTLIITVRRLSEGEVVKSEILAQREGKSEDDQPKILVFELDLSSHSFVTAFAAKLKAEVPCLHIALLNAGVFLLDWKVSPHTGNEMTFQVNYLSNAILSLLLLPLLRSTAEATNPPTPLYLSIVASQKYSDSRFIENPILESTTVFDAYNDEKTFQPWSLYADSKLLVRLFVKELATHVDSSTVIVNCMCPGMVKTNLARSLSLPLRLVGRLVLSVRARSPEVGSRVLVYAAGGAGKHSHGEMLVVYENLPVISWIESKEGELMQAKLWRETLDALEKNSSGSIVSSSLNL</sequence>
<keyword evidence="2" id="KW-0521">NADP</keyword>
<dbReference type="SUPFAM" id="SSF51735">
    <property type="entry name" value="NAD(P)-binding Rossmann-fold domains"/>
    <property type="match status" value="1"/>
</dbReference>
<keyword evidence="3" id="KW-0560">Oxidoreductase</keyword>
<dbReference type="EMBL" id="JANVFS010000005">
    <property type="protein sequence ID" value="KAJ4492008.1"/>
    <property type="molecule type" value="Genomic_DNA"/>
</dbReference>
<name>A0A9W9DZ20_9AGAR</name>
<dbReference type="PANTHER" id="PTHR24320">
    <property type="entry name" value="RETINOL DEHYDROGENASE"/>
    <property type="match status" value="1"/>
</dbReference>
<dbReference type="PRINTS" id="PR00081">
    <property type="entry name" value="GDHRDH"/>
</dbReference>
<reference evidence="4" key="2">
    <citation type="journal article" date="2023" name="Proc. Natl. Acad. Sci. U.S.A.">
        <title>A global phylogenomic analysis of the shiitake genus Lentinula.</title>
        <authorList>
            <person name="Sierra-Patev S."/>
            <person name="Min B."/>
            <person name="Naranjo-Ortiz M."/>
            <person name="Looney B."/>
            <person name="Konkel Z."/>
            <person name="Slot J.C."/>
            <person name="Sakamoto Y."/>
            <person name="Steenwyk J.L."/>
            <person name="Rokas A."/>
            <person name="Carro J."/>
            <person name="Camarero S."/>
            <person name="Ferreira P."/>
            <person name="Molpeceres G."/>
            <person name="Ruiz-Duenas F.J."/>
            <person name="Serrano A."/>
            <person name="Henrissat B."/>
            <person name="Drula E."/>
            <person name="Hughes K.W."/>
            <person name="Mata J.L."/>
            <person name="Ishikawa N.K."/>
            <person name="Vargas-Isla R."/>
            <person name="Ushijima S."/>
            <person name="Smith C.A."/>
            <person name="Donoghue J."/>
            <person name="Ahrendt S."/>
            <person name="Andreopoulos W."/>
            <person name="He G."/>
            <person name="LaButti K."/>
            <person name="Lipzen A."/>
            <person name="Ng V."/>
            <person name="Riley R."/>
            <person name="Sandor L."/>
            <person name="Barry K."/>
            <person name="Martinez A.T."/>
            <person name="Xiao Y."/>
            <person name="Gibbons J.G."/>
            <person name="Terashima K."/>
            <person name="Grigoriev I.V."/>
            <person name="Hibbett D."/>
        </authorList>
    </citation>
    <scope>NUCLEOTIDE SEQUENCE</scope>
    <source>
        <strain evidence="4">Sp2 HRB7682 ss15</strain>
    </source>
</reference>
<protein>
    <recommendedName>
        <fullName evidence="6">Short-chain dehydrogenase</fullName>
    </recommendedName>
</protein>
<evidence type="ECO:0000256" key="3">
    <source>
        <dbReference type="ARBA" id="ARBA00023002"/>
    </source>
</evidence>
<accession>A0A9W9DZ20</accession>
<evidence type="ECO:0000313" key="5">
    <source>
        <dbReference type="Proteomes" id="UP001150238"/>
    </source>
</evidence>
<gene>
    <name evidence="4" type="ORF">C8J55DRAFT_468798</name>
</gene>